<comment type="caution">
    <text evidence="3">The sequence shown here is derived from an EMBL/GenBank/DDBJ whole genome shotgun (WGS) entry which is preliminary data.</text>
</comment>
<keyword evidence="1" id="KW-0560">Oxidoreductase</keyword>
<dbReference type="InterPro" id="IPR011576">
    <property type="entry name" value="Pyridox_Oxase_N"/>
</dbReference>
<keyword evidence="4" id="KW-1185">Reference proteome</keyword>
<gene>
    <name evidence="3" type="ORF">GCM10009854_15540</name>
</gene>
<dbReference type="InterPro" id="IPR019920">
    <property type="entry name" value="F420-binding_dom_put"/>
</dbReference>
<dbReference type="PANTHER" id="PTHR35176">
    <property type="entry name" value="HEME OXYGENASE HI_0854-RELATED"/>
    <property type="match status" value="1"/>
</dbReference>
<dbReference type="NCBIfam" id="TIGR03618">
    <property type="entry name" value="Rv1155_F420"/>
    <property type="match status" value="1"/>
</dbReference>
<dbReference type="InterPro" id="IPR052019">
    <property type="entry name" value="F420H2_bilvrd_red/Heme_oxyg"/>
</dbReference>
<reference evidence="4" key="1">
    <citation type="journal article" date="2019" name="Int. J. Syst. Evol. Microbiol.">
        <title>The Global Catalogue of Microorganisms (GCM) 10K type strain sequencing project: providing services to taxonomists for standard genome sequencing and annotation.</title>
        <authorList>
            <consortium name="The Broad Institute Genomics Platform"/>
            <consortium name="The Broad Institute Genome Sequencing Center for Infectious Disease"/>
            <person name="Wu L."/>
            <person name="Ma J."/>
        </authorList>
    </citation>
    <scope>NUCLEOTIDE SEQUENCE [LARGE SCALE GENOMIC DNA]</scope>
    <source>
        <strain evidence="4">JCM 16221</strain>
    </source>
</reference>
<accession>A0ABP5SYX3</accession>
<organism evidence="3 4">
    <name type="scientific">Saccharopolyspora halophila</name>
    <dbReference type="NCBI Taxonomy" id="405551"/>
    <lineage>
        <taxon>Bacteria</taxon>
        <taxon>Bacillati</taxon>
        <taxon>Actinomycetota</taxon>
        <taxon>Actinomycetes</taxon>
        <taxon>Pseudonocardiales</taxon>
        <taxon>Pseudonocardiaceae</taxon>
        <taxon>Saccharopolyspora</taxon>
    </lineage>
</organism>
<evidence type="ECO:0000259" key="2">
    <source>
        <dbReference type="Pfam" id="PF01243"/>
    </source>
</evidence>
<dbReference type="Proteomes" id="UP001501218">
    <property type="component" value="Unassembled WGS sequence"/>
</dbReference>
<protein>
    <submittedName>
        <fullName evidence="3">PPOX class F420-dependent oxidoreductase</fullName>
    </submittedName>
</protein>
<sequence length="168" mass="18145">MRPGTRKGAGPHRVRRAFAGALGSVGRMASISDTRVQEFLSHGTRTGMLGFTAPDGRPLVAPVWFVVEGDELVFNTGKDTAKGRSILRDPRIALCVDLPEPPFAFVQVQARAEVSEDPDELIRTATAIAARYMGPERAEEFGRRNGVPGELVVRLAPTKVNAAFDMTA</sequence>
<dbReference type="EMBL" id="BAAARA010000004">
    <property type="protein sequence ID" value="GAA2340027.1"/>
    <property type="molecule type" value="Genomic_DNA"/>
</dbReference>
<dbReference type="InterPro" id="IPR012349">
    <property type="entry name" value="Split_barrel_FMN-bd"/>
</dbReference>
<evidence type="ECO:0000256" key="1">
    <source>
        <dbReference type="ARBA" id="ARBA00023002"/>
    </source>
</evidence>
<dbReference type="Gene3D" id="2.30.110.10">
    <property type="entry name" value="Electron Transport, Fmn-binding Protein, Chain A"/>
    <property type="match status" value="1"/>
</dbReference>
<dbReference type="SUPFAM" id="SSF50475">
    <property type="entry name" value="FMN-binding split barrel"/>
    <property type="match status" value="1"/>
</dbReference>
<dbReference type="Pfam" id="PF01243">
    <property type="entry name" value="PNPOx_N"/>
    <property type="match status" value="1"/>
</dbReference>
<name>A0ABP5SYX3_9PSEU</name>
<feature type="domain" description="Pyridoxamine 5'-phosphate oxidase N-terminal" evidence="2">
    <location>
        <begin position="35"/>
        <end position="161"/>
    </location>
</feature>
<evidence type="ECO:0000313" key="3">
    <source>
        <dbReference type="EMBL" id="GAA2340027.1"/>
    </source>
</evidence>
<proteinExistence type="predicted"/>
<evidence type="ECO:0000313" key="4">
    <source>
        <dbReference type="Proteomes" id="UP001501218"/>
    </source>
</evidence>
<dbReference type="PANTHER" id="PTHR35176:SF1">
    <property type="entry name" value="F420H(2)-DEPENDENT BILIVERDIN REDUCTASE"/>
    <property type="match status" value="1"/>
</dbReference>